<evidence type="ECO:0000256" key="2">
    <source>
        <dbReference type="ARBA" id="ARBA00003109"/>
    </source>
</evidence>
<sequence>MSILPALSARHVDHRSYPVGVAYMDGQYLPMAEAKISILDYGFLHSDATYDVAHVWKGNFFRLDDHLERFCRGMEQLHMSVPYDKEQMREILHNCVALSGLKDAYVEFICTRGTSPTFSRDPRDAENRFIAFAIPFGSVANEEQQKRGLNLAVTDILRIPPASLDPTVKNYHWLDMVRALYAGYAIEADSAVLVDQEGNLSEGPGFNIFVVRDGEILTPKGSVLHGITRQTIFDICSGQDIRCEQQSIPVDALKAADEVFITSTAGGVMAVTRLGGQAVGDGMIGTITQRITKCYWDMHTDARYASTVRYPDIA</sequence>
<evidence type="ECO:0000313" key="14">
    <source>
        <dbReference type="EMBL" id="SNZ19096.1"/>
    </source>
</evidence>
<organism evidence="14 15">
    <name type="scientific">Cohaesibacter gelatinilyticus</name>
    <dbReference type="NCBI Taxonomy" id="372072"/>
    <lineage>
        <taxon>Bacteria</taxon>
        <taxon>Pseudomonadati</taxon>
        <taxon>Pseudomonadota</taxon>
        <taxon>Alphaproteobacteria</taxon>
        <taxon>Hyphomicrobiales</taxon>
        <taxon>Cohaesibacteraceae</taxon>
    </lineage>
</organism>
<dbReference type="PANTHER" id="PTHR42743">
    <property type="entry name" value="AMINO-ACID AMINOTRANSFERASE"/>
    <property type="match status" value="1"/>
</dbReference>
<dbReference type="Gene3D" id="3.20.10.10">
    <property type="entry name" value="D-amino Acid Aminotransferase, subunit A, domain 2"/>
    <property type="match status" value="1"/>
</dbReference>
<dbReference type="EMBL" id="OBEL01000002">
    <property type="protein sequence ID" value="SNZ19096.1"/>
    <property type="molecule type" value="Genomic_DNA"/>
</dbReference>
<comment type="function">
    <text evidence="2">Acts on leucine, isoleucine and valine.</text>
</comment>
<evidence type="ECO:0000256" key="11">
    <source>
        <dbReference type="ARBA" id="ARBA00048212"/>
    </source>
</evidence>
<evidence type="ECO:0000256" key="3">
    <source>
        <dbReference type="ARBA" id="ARBA00004824"/>
    </source>
</evidence>
<comment type="pathway">
    <text evidence="4">Amino-acid biosynthesis; L-valine biosynthesis; L-valine from pyruvate: step 4/4.</text>
</comment>
<evidence type="ECO:0000256" key="5">
    <source>
        <dbReference type="ARBA" id="ARBA00005072"/>
    </source>
</evidence>
<dbReference type="RefSeq" id="WP_244580073.1">
    <property type="nucleotide sequence ID" value="NZ_OBEL01000002.1"/>
</dbReference>
<comment type="catalytic activity">
    <reaction evidence="13">
        <text>L-leucine + 2-oxoglutarate = 4-methyl-2-oxopentanoate + L-glutamate</text>
        <dbReference type="Rhea" id="RHEA:18321"/>
        <dbReference type="ChEBI" id="CHEBI:16810"/>
        <dbReference type="ChEBI" id="CHEBI:17865"/>
        <dbReference type="ChEBI" id="CHEBI:29985"/>
        <dbReference type="ChEBI" id="CHEBI:57427"/>
        <dbReference type="EC" id="2.6.1.42"/>
    </reaction>
</comment>
<comment type="pathway">
    <text evidence="3">Amino-acid biosynthesis; L-isoleucine biosynthesis; L-isoleucine from 2-oxobutanoate: step 4/4.</text>
</comment>
<comment type="catalytic activity">
    <reaction evidence="11">
        <text>L-valine + 2-oxoglutarate = 3-methyl-2-oxobutanoate + L-glutamate</text>
        <dbReference type="Rhea" id="RHEA:24813"/>
        <dbReference type="ChEBI" id="CHEBI:11851"/>
        <dbReference type="ChEBI" id="CHEBI:16810"/>
        <dbReference type="ChEBI" id="CHEBI:29985"/>
        <dbReference type="ChEBI" id="CHEBI:57762"/>
        <dbReference type="EC" id="2.6.1.42"/>
    </reaction>
</comment>
<protein>
    <recommendedName>
        <fullName evidence="8">Probable branched-chain-amino-acid aminotransferase</fullName>
        <ecNumber evidence="7">2.6.1.42</ecNumber>
    </recommendedName>
</protein>
<dbReference type="AlphaFoldDB" id="A0A285PG24"/>
<dbReference type="GO" id="GO:0008652">
    <property type="term" value="P:amino acid biosynthetic process"/>
    <property type="evidence" value="ECO:0007669"/>
    <property type="project" value="UniProtKB-ARBA"/>
</dbReference>
<comment type="similarity">
    <text evidence="6">Belongs to the class-IV pyridoxal-phosphate-dependent aminotransferase family.</text>
</comment>
<evidence type="ECO:0000256" key="8">
    <source>
        <dbReference type="ARBA" id="ARBA00014472"/>
    </source>
</evidence>
<keyword evidence="10" id="KW-0028">Amino-acid biosynthesis</keyword>
<evidence type="ECO:0000313" key="15">
    <source>
        <dbReference type="Proteomes" id="UP000219439"/>
    </source>
</evidence>
<dbReference type="InterPro" id="IPR043132">
    <property type="entry name" value="BCAT-like_C"/>
</dbReference>
<keyword evidence="10" id="KW-0100">Branched-chain amino acid biosynthesis</keyword>
<dbReference type="InterPro" id="IPR001544">
    <property type="entry name" value="Aminotrans_IV"/>
</dbReference>
<keyword evidence="14" id="KW-0808">Transferase</keyword>
<dbReference type="PANTHER" id="PTHR42743:SF11">
    <property type="entry name" value="AMINODEOXYCHORISMATE LYASE"/>
    <property type="match status" value="1"/>
</dbReference>
<dbReference type="Proteomes" id="UP000219439">
    <property type="component" value="Unassembled WGS sequence"/>
</dbReference>
<comment type="cofactor">
    <cofactor evidence="1">
        <name>pyridoxal 5'-phosphate</name>
        <dbReference type="ChEBI" id="CHEBI:597326"/>
    </cofactor>
</comment>
<dbReference type="Pfam" id="PF01063">
    <property type="entry name" value="Aminotran_4"/>
    <property type="match status" value="1"/>
</dbReference>
<dbReference type="FunFam" id="3.20.10.10:FF:000002">
    <property type="entry name" value="D-alanine aminotransferase"/>
    <property type="match status" value="1"/>
</dbReference>
<keyword evidence="9" id="KW-0663">Pyridoxal phosphate</keyword>
<comment type="pathway">
    <text evidence="5">Amino-acid biosynthesis; L-leucine biosynthesis; L-leucine from 3-methyl-2-oxobutanoate: step 4/4.</text>
</comment>
<dbReference type="InterPro" id="IPR050571">
    <property type="entry name" value="Class-IV_PLP-Dep_Aminotrnsfr"/>
</dbReference>
<reference evidence="14 15" key="1">
    <citation type="submission" date="2017-09" db="EMBL/GenBank/DDBJ databases">
        <authorList>
            <person name="Ehlers B."/>
            <person name="Leendertz F.H."/>
        </authorList>
    </citation>
    <scope>NUCLEOTIDE SEQUENCE [LARGE SCALE GENOMIC DNA]</scope>
    <source>
        <strain evidence="14 15">DSM 18289</strain>
    </source>
</reference>
<gene>
    <name evidence="14" type="ORF">SAMN06265368_2175</name>
</gene>
<dbReference type="Gene3D" id="3.30.470.10">
    <property type="match status" value="1"/>
</dbReference>
<evidence type="ECO:0000256" key="9">
    <source>
        <dbReference type="ARBA" id="ARBA00022898"/>
    </source>
</evidence>
<dbReference type="GO" id="GO:0004084">
    <property type="term" value="F:branched-chain-amino-acid transaminase activity"/>
    <property type="evidence" value="ECO:0007669"/>
    <property type="project" value="UniProtKB-EC"/>
</dbReference>
<evidence type="ECO:0000256" key="7">
    <source>
        <dbReference type="ARBA" id="ARBA00013053"/>
    </source>
</evidence>
<comment type="catalytic activity">
    <reaction evidence="12">
        <text>L-isoleucine + 2-oxoglutarate = (S)-3-methyl-2-oxopentanoate + L-glutamate</text>
        <dbReference type="Rhea" id="RHEA:24801"/>
        <dbReference type="ChEBI" id="CHEBI:16810"/>
        <dbReference type="ChEBI" id="CHEBI:29985"/>
        <dbReference type="ChEBI" id="CHEBI:35146"/>
        <dbReference type="ChEBI" id="CHEBI:58045"/>
        <dbReference type="EC" id="2.6.1.42"/>
    </reaction>
</comment>
<dbReference type="GO" id="GO:0009082">
    <property type="term" value="P:branched-chain amino acid biosynthetic process"/>
    <property type="evidence" value="ECO:0007669"/>
    <property type="project" value="UniProtKB-KW"/>
</dbReference>
<evidence type="ECO:0000256" key="1">
    <source>
        <dbReference type="ARBA" id="ARBA00001933"/>
    </source>
</evidence>
<accession>A0A285PG24</accession>
<evidence type="ECO:0000256" key="10">
    <source>
        <dbReference type="ARBA" id="ARBA00023304"/>
    </source>
</evidence>
<keyword evidence="14" id="KW-0032">Aminotransferase</keyword>
<keyword evidence="15" id="KW-1185">Reference proteome</keyword>
<evidence type="ECO:0000256" key="13">
    <source>
        <dbReference type="ARBA" id="ARBA00049229"/>
    </source>
</evidence>
<evidence type="ECO:0000256" key="4">
    <source>
        <dbReference type="ARBA" id="ARBA00004931"/>
    </source>
</evidence>
<dbReference type="InterPro" id="IPR043131">
    <property type="entry name" value="BCAT-like_N"/>
</dbReference>
<name>A0A285PG24_9HYPH</name>
<evidence type="ECO:0000256" key="12">
    <source>
        <dbReference type="ARBA" id="ARBA00048798"/>
    </source>
</evidence>
<dbReference type="InterPro" id="IPR036038">
    <property type="entry name" value="Aminotransferase-like"/>
</dbReference>
<proteinExistence type="inferred from homology"/>
<dbReference type="EC" id="2.6.1.42" evidence="7"/>
<evidence type="ECO:0000256" key="6">
    <source>
        <dbReference type="ARBA" id="ARBA00009320"/>
    </source>
</evidence>
<dbReference type="SUPFAM" id="SSF56752">
    <property type="entry name" value="D-aminoacid aminotransferase-like PLP-dependent enzymes"/>
    <property type="match status" value="1"/>
</dbReference>